<dbReference type="EMBL" id="JBHSIV010000019">
    <property type="protein sequence ID" value="MFC5064028.1"/>
    <property type="molecule type" value="Genomic_DNA"/>
</dbReference>
<dbReference type="PANTHER" id="PTHR36108:SF13">
    <property type="entry name" value="COLOSSIN-B-RELATED"/>
    <property type="match status" value="1"/>
</dbReference>
<comment type="caution">
    <text evidence="5">The sequence shown here is derived from an EMBL/GenBank/DDBJ whole genome shotgun (WGS) entry which is preliminary data.</text>
</comment>
<feature type="region of interest" description="Disordered" evidence="4">
    <location>
        <begin position="290"/>
        <end position="328"/>
    </location>
</feature>
<keyword evidence="2" id="KW-0964">Secreted</keyword>
<feature type="compositionally biased region" description="Polar residues" evidence="4">
    <location>
        <begin position="318"/>
        <end position="328"/>
    </location>
</feature>
<organism evidence="5 6">
    <name type="scientific">Actinomycetospora atypica</name>
    <dbReference type="NCBI Taxonomy" id="1290095"/>
    <lineage>
        <taxon>Bacteria</taxon>
        <taxon>Bacillati</taxon>
        <taxon>Actinomycetota</taxon>
        <taxon>Actinomycetes</taxon>
        <taxon>Pseudonocardiales</taxon>
        <taxon>Pseudonocardiaceae</taxon>
        <taxon>Actinomycetospora</taxon>
    </lineage>
</organism>
<keyword evidence="5" id="KW-0176">Collagen</keyword>
<dbReference type="Proteomes" id="UP001595947">
    <property type="component" value="Unassembled WGS sequence"/>
</dbReference>
<keyword evidence="3" id="KW-0732">Signal</keyword>
<dbReference type="InterPro" id="IPR013783">
    <property type="entry name" value="Ig-like_fold"/>
</dbReference>
<dbReference type="Pfam" id="PF13620">
    <property type="entry name" value="CarboxypepD_reg"/>
    <property type="match status" value="2"/>
</dbReference>
<gene>
    <name evidence="5" type="ORF">ACFPBZ_17540</name>
</gene>
<protein>
    <submittedName>
        <fullName evidence="5">Collagen binding domain-containing protein</fullName>
    </submittedName>
</protein>
<name>A0ABV9YMB2_9PSEU</name>
<dbReference type="SUPFAM" id="SSF49478">
    <property type="entry name" value="Cna protein B-type domain"/>
    <property type="match status" value="2"/>
</dbReference>
<dbReference type="PANTHER" id="PTHR36108">
    <property type="entry name" value="COLOSSIN-B-RELATED"/>
    <property type="match status" value="1"/>
</dbReference>
<dbReference type="SUPFAM" id="SSF49464">
    <property type="entry name" value="Carboxypeptidase regulatory domain-like"/>
    <property type="match status" value="1"/>
</dbReference>
<proteinExistence type="inferred from homology"/>
<dbReference type="Gene3D" id="2.60.40.1120">
    <property type="entry name" value="Carboxypeptidase-like, regulatory domain"/>
    <property type="match status" value="2"/>
</dbReference>
<keyword evidence="6" id="KW-1185">Reference proteome</keyword>
<sequence>MDGQQPITIFGRVSRGDGGPLPGAALTLCDLAGDQLDRAVSDESGEYRLTPSTGGTYLVICSSSTHQPKASLVAVADGPQRHDVTLAGGGASLDGTVGTGHEGGVRGTAGVVLTLTDVRGTVVAVARSQDDGSFRFADLDEGTYTLTAAGPDTTPVAETVQIPSEGRVTRDIALVTQLRLTGVVRSASGGRPVGEALATLVGADGNVVGAAVTGEDGAFTFGEVAPGTYTITASGYAPVASEIEVGAGTPSEITLTLTPPALGPADDAPADHGSFSDFGADAVPAGAYAAGSNGNGTNGNGNGLGHNGRHASAADGSFDTTFDSDGRR</sequence>
<dbReference type="Gene3D" id="2.60.40.10">
    <property type="entry name" value="Immunoglobulins"/>
    <property type="match status" value="1"/>
</dbReference>
<evidence type="ECO:0000313" key="5">
    <source>
        <dbReference type="EMBL" id="MFC5064028.1"/>
    </source>
</evidence>
<comment type="similarity">
    <text evidence="1">Belongs to the serine-aspartate repeat-containing protein (SDr) family.</text>
</comment>
<evidence type="ECO:0000256" key="1">
    <source>
        <dbReference type="ARBA" id="ARBA00007257"/>
    </source>
</evidence>
<reference evidence="6" key="1">
    <citation type="journal article" date="2019" name="Int. J. Syst. Evol. Microbiol.">
        <title>The Global Catalogue of Microorganisms (GCM) 10K type strain sequencing project: providing services to taxonomists for standard genome sequencing and annotation.</title>
        <authorList>
            <consortium name="The Broad Institute Genomics Platform"/>
            <consortium name="The Broad Institute Genome Sequencing Center for Infectious Disease"/>
            <person name="Wu L."/>
            <person name="Ma J."/>
        </authorList>
    </citation>
    <scope>NUCLEOTIDE SEQUENCE [LARGE SCALE GENOMIC DNA]</scope>
    <source>
        <strain evidence="6">CGMCC 4.7093</strain>
    </source>
</reference>
<feature type="compositionally biased region" description="Gly residues" evidence="4">
    <location>
        <begin position="293"/>
        <end position="306"/>
    </location>
</feature>
<evidence type="ECO:0000256" key="2">
    <source>
        <dbReference type="ARBA" id="ARBA00022525"/>
    </source>
</evidence>
<dbReference type="RefSeq" id="WP_378037376.1">
    <property type="nucleotide sequence ID" value="NZ_JBHSIV010000019.1"/>
</dbReference>
<accession>A0ABV9YMB2</accession>
<evidence type="ECO:0000256" key="3">
    <source>
        <dbReference type="ARBA" id="ARBA00022729"/>
    </source>
</evidence>
<dbReference type="InterPro" id="IPR008969">
    <property type="entry name" value="CarboxyPept-like_regulatory"/>
</dbReference>
<evidence type="ECO:0000256" key="4">
    <source>
        <dbReference type="SAM" id="MobiDB-lite"/>
    </source>
</evidence>
<evidence type="ECO:0000313" key="6">
    <source>
        <dbReference type="Proteomes" id="UP001595947"/>
    </source>
</evidence>